<keyword evidence="1" id="KW-0732">Signal</keyword>
<dbReference type="InParanoid" id="D3BRJ1"/>
<dbReference type="Pfam" id="PF22807">
    <property type="entry name" value="TrAA12"/>
    <property type="match status" value="1"/>
</dbReference>
<protein>
    <recommendedName>
        <fullName evidence="2">Pyrroloquinoline quinone-dependent pyranose dehydrogenase beta-propeller domain-containing protein</fullName>
    </recommendedName>
</protein>
<dbReference type="STRING" id="670386.D3BRJ1"/>
<dbReference type="GeneID" id="31366071"/>
<organism evidence="3 4">
    <name type="scientific">Heterostelium pallidum (strain ATCC 26659 / Pp 5 / PN500)</name>
    <name type="common">Cellular slime mold</name>
    <name type="synonym">Polysphondylium pallidum</name>
    <dbReference type="NCBI Taxonomy" id="670386"/>
    <lineage>
        <taxon>Eukaryota</taxon>
        <taxon>Amoebozoa</taxon>
        <taxon>Evosea</taxon>
        <taxon>Eumycetozoa</taxon>
        <taxon>Dictyostelia</taxon>
        <taxon>Acytosteliales</taxon>
        <taxon>Acytosteliaceae</taxon>
        <taxon>Heterostelium</taxon>
    </lineage>
</organism>
<dbReference type="RefSeq" id="XP_020428157.1">
    <property type="nucleotide sequence ID" value="XM_020581370.1"/>
</dbReference>
<comment type="caution">
    <text evidence="3">The sequence shown here is derived from an EMBL/GenBank/DDBJ whole genome shotgun (WGS) entry which is preliminary data.</text>
</comment>
<name>D3BRJ1_HETP5</name>
<dbReference type="SUPFAM" id="SSF50952">
    <property type="entry name" value="Soluble quinoprotein glucose dehydrogenase"/>
    <property type="match status" value="1"/>
</dbReference>
<evidence type="ECO:0000313" key="3">
    <source>
        <dbReference type="EMBL" id="EFA76023.1"/>
    </source>
</evidence>
<dbReference type="Gene3D" id="2.120.10.30">
    <property type="entry name" value="TolB, C-terminal domain"/>
    <property type="match status" value="1"/>
</dbReference>
<gene>
    <name evidence="3" type="ORF">PPL_10602</name>
</gene>
<proteinExistence type="predicted"/>
<dbReference type="InterPro" id="IPR011042">
    <property type="entry name" value="6-blade_b-propeller_TolB-like"/>
</dbReference>
<evidence type="ECO:0000256" key="1">
    <source>
        <dbReference type="SAM" id="SignalP"/>
    </source>
</evidence>
<dbReference type="AlphaFoldDB" id="D3BRJ1"/>
<feature type="chain" id="PRO_5003041427" description="Pyrroloquinoline quinone-dependent pyranose dehydrogenase beta-propeller domain-containing protein" evidence="1">
    <location>
        <begin position="22"/>
        <end position="446"/>
    </location>
</feature>
<dbReference type="Proteomes" id="UP000001396">
    <property type="component" value="Unassembled WGS sequence"/>
</dbReference>
<feature type="domain" description="Pyrroloquinoline quinone-dependent pyranose dehydrogenase beta-propeller" evidence="2">
    <location>
        <begin position="36"/>
        <end position="408"/>
    </location>
</feature>
<reference evidence="3 4" key="1">
    <citation type="journal article" date="2011" name="Genome Res.">
        <title>Phylogeny-wide analysis of social amoeba genomes highlights ancient origins for complex intercellular communication.</title>
        <authorList>
            <person name="Heidel A.J."/>
            <person name="Lawal H.M."/>
            <person name="Felder M."/>
            <person name="Schilde C."/>
            <person name="Helps N.R."/>
            <person name="Tunggal B."/>
            <person name="Rivero F."/>
            <person name="John U."/>
            <person name="Schleicher M."/>
            <person name="Eichinger L."/>
            <person name="Platzer M."/>
            <person name="Noegel A.A."/>
            <person name="Schaap P."/>
            <person name="Gloeckner G."/>
        </authorList>
    </citation>
    <scope>NUCLEOTIDE SEQUENCE [LARGE SCALE GENOMIC DNA]</scope>
    <source>
        <strain evidence="4">ATCC 26659 / Pp 5 / PN500</strain>
    </source>
</reference>
<dbReference type="InterPro" id="IPR054539">
    <property type="entry name" value="Beta-prop_PDH"/>
</dbReference>
<keyword evidence="4" id="KW-1185">Reference proteome</keyword>
<evidence type="ECO:0000313" key="4">
    <source>
        <dbReference type="Proteomes" id="UP000001396"/>
    </source>
</evidence>
<dbReference type="EMBL" id="ADBJ01000050">
    <property type="protein sequence ID" value="EFA76023.1"/>
    <property type="molecule type" value="Genomic_DNA"/>
</dbReference>
<evidence type="ECO:0000259" key="2">
    <source>
        <dbReference type="Pfam" id="PF22807"/>
    </source>
</evidence>
<sequence length="446" mass="49022">MNHLKSFILLSIVVIIGYSSAQPQCAYQVANSKYFIQDGYCVWEYKTGLSKPRQLYVASNGDVLVSTNGIITVMYDLNQNGVIDSNESATLATAPGLNHAVTVTGKYLYATSPSTAYRWRYTPGNRTDLGTPEVVLNNMPSDGHVTRTLAMIDELKFYISIGSGSNVDPNSSRARVYYCDATGLTLPINFTNCVVQADGCRNEVGLRFDPTGRLWGVENGMDELSRPDLVADAHINNPCEEINLLESRGSFYGYPRCWSEGYLPPNVSKGVGANFGVLKSDDDWCFNQSNVVRPKFCMPAHTAPLDLLFWNSTTFQPPYDKGMFVTQHGSWNRVPSSGYQVVHIQTDSNYNPVNATMTKLFGGIPGVKGDQWAFRPVSVVRLAPCGINITECLLISSDDPTGTIIAIRYSGHTDSYSSGNILKPVISSQYLSITIVLLLSIITLLF</sequence>
<dbReference type="OMA" id="EINHHWT"/>
<feature type="signal peptide" evidence="1">
    <location>
        <begin position="1"/>
        <end position="21"/>
    </location>
</feature>
<accession>D3BRJ1</accession>
<dbReference type="InterPro" id="IPR011041">
    <property type="entry name" value="Quinoprot_gluc/sorb_DH_b-prop"/>
</dbReference>